<evidence type="ECO:0000313" key="2">
    <source>
        <dbReference type="Proteomes" id="UP000814140"/>
    </source>
</evidence>
<proteinExistence type="predicted"/>
<dbReference type="Proteomes" id="UP000814140">
    <property type="component" value="Unassembled WGS sequence"/>
</dbReference>
<name>A0ACB8SET3_9AGAM</name>
<reference evidence="1" key="2">
    <citation type="journal article" date="2022" name="New Phytol.">
        <title>Evolutionary transition to the ectomycorrhizal habit in the genomes of a hyperdiverse lineage of mushroom-forming fungi.</title>
        <authorList>
            <person name="Looney B."/>
            <person name="Miyauchi S."/>
            <person name="Morin E."/>
            <person name="Drula E."/>
            <person name="Courty P.E."/>
            <person name="Kohler A."/>
            <person name="Kuo A."/>
            <person name="LaButti K."/>
            <person name="Pangilinan J."/>
            <person name="Lipzen A."/>
            <person name="Riley R."/>
            <person name="Andreopoulos W."/>
            <person name="He G."/>
            <person name="Johnson J."/>
            <person name="Nolan M."/>
            <person name="Tritt A."/>
            <person name="Barry K.W."/>
            <person name="Grigoriev I.V."/>
            <person name="Nagy L.G."/>
            <person name="Hibbett D."/>
            <person name="Henrissat B."/>
            <person name="Matheny P.B."/>
            <person name="Labbe J."/>
            <person name="Martin F.M."/>
        </authorList>
    </citation>
    <scope>NUCLEOTIDE SEQUENCE</scope>
    <source>
        <strain evidence="1">HHB10654</strain>
    </source>
</reference>
<gene>
    <name evidence="1" type="ORF">BV25DRAFT_1922717</name>
</gene>
<accession>A0ACB8SET3</accession>
<keyword evidence="2" id="KW-1185">Reference proteome</keyword>
<comment type="caution">
    <text evidence="1">The sequence shown here is derived from an EMBL/GenBank/DDBJ whole genome shotgun (WGS) entry which is preliminary data.</text>
</comment>
<dbReference type="EMBL" id="MU277454">
    <property type="protein sequence ID" value="KAI0054401.1"/>
    <property type="molecule type" value="Genomic_DNA"/>
</dbReference>
<evidence type="ECO:0000313" key="1">
    <source>
        <dbReference type="EMBL" id="KAI0054401.1"/>
    </source>
</evidence>
<organism evidence="1 2">
    <name type="scientific">Artomyces pyxidatus</name>
    <dbReference type="NCBI Taxonomy" id="48021"/>
    <lineage>
        <taxon>Eukaryota</taxon>
        <taxon>Fungi</taxon>
        <taxon>Dikarya</taxon>
        <taxon>Basidiomycota</taxon>
        <taxon>Agaricomycotina</taxon>
        <taxon>Agaricomycetes</taxon>
        <taxon>Russulales</taxon>
        <taxon>Auriscalpiaceae</taxon>
        <taxon>Artomyces</taxon>
    </lineage>
</organism>
<protein>
    <submittedName>
        <fullName evidence="1">Uncharacterized protein</fullName>
    </submittedName>
</protein>
<reference evidence="1" key="1">
    <citation type="submission" date="2021-03" db="EMBL/GenBank/DDBJ databases">
        <authorList>
            <consortium name="DOE Joint Genome Institute"/>
            <person name="Ahrendt S."/>
            <person name="Looney B.P."/>
            <person name="Miyauchi S."/>
            <person name="Morin E."/>
            <person name="Drula E."/>
            <person name="Courty P.E."/>
            <person name="Chicoki N."/>
            <person name="Fauchery L."/>
            <person name="Kohler A."/>
            <person name="Kuo A."/>
            <person name="Labutti K."/>
            <person name="Pangilinan J."/>
            <person name="Lipzen A."/>
            <person name="Riley R."/>
            <person name="Andreopoulos W."/>
            <person name="He G."/>
            <person name="Johnson J."/>
            <person name="Barry K.W."/>
            <person name="Grigoriev I.V."/>
            <person name="Nagy L."/>
            <person name="Hibbett D."/>
            <person name="Henrissat B."/>
            <person name="Matheny P.B."/>
            <person name="Labbe J."/>
            <person name="Martin F."/>
        </authorList>
    </citation>
    <scope>NUCLEOTIDE SEQUENCE</scope>
    <source>
        <strain evidence="1">HHB10654</strain>
    </source>
</reference>
<sequence>MPYTLVRLSSPPLLTTSTSAGFDIHVHRMPMPTLSDTPPLPIARLPWPSRMTCRQLTFIDHPSVIFLLLSTVWAVPTPSRTHSSSTPLDRHVPRPQTQRKLVVTWLSVAPPPASRTFFPSSTPSPRQSPLAFVAVLSDRLSLHIATPSTPASKLRSSPPTVLSGYTAPTRERRRTLTSSYTSHSWSTPADLTDTNTDSRERHGGGEGDRKGRRPRAGGDRPAEVPRRPQTEPLQCFLADCYIDGVWTRKGQQDFARIFLLSIFAAKHSHRDLFYRVGTCCEDGWDMHRARRQYPCGERPTSCPAR</sequence>